<dbReference type="EMBL" id="JAHQIW010001246">
    <property type="protein sequence ID" value="KAJ1351890.1"/>
    <property type="molecule type" value="Genomic_DNA"/>
</dbReference>
<keyword evidence="2" id="KW-1185">Reference proteome</keyword>
<evidence type="ECO:0000313" key="1">
    <source>
        <dbReference type="EMBL" id="KAJ1351890.1"/>
    </source>
</evidence>
<sequence length="80" mass="9143">MRSEPYTKEKSQGFANKTALPTQIVTLSPLSDTPEWRFKKFRLAVQPRAEDRSPSSPCGARFKPLKVRKWLALQSFGTFV</sequence>
<dbReference type="Proteomes" id="UP001196413">
    <property type="component" value="Unassembled WGS sequence"/>
</dbReference>
<accession>A0AAD5M6A8</accession>
<gene>
    <name evidence="1" type="ORF">KIN20_008059</name>
</gene>
<protein>
    <submittedName>
        <fullName evidence="1">Uncharacterized protein</fullName>
    </submittedName>
</protein>
<dbReference type="AlphaFoldDB" id="A0AAD5M6A8"/>
<comment type="caution">
    <text evidence="1">The sequence shown here is derived from an EMBL/GenBank/DDBJ whole genome shotgun (WGS) entry which is preliminary data.</text>
</comment>
<organism evidence="1 2">
    <name type="scientific">Parelaphostrongylus tenuis</name>
    <name type="common">Meningeal worm</name>
    <dbReference type="NCBI Taxonomy" id="148309"/>
    <lineage>
        <taxon>Eukaryota</taxon>
        <taxon>Metazoa</taxon>
        <taxon>Ecdysozoa</taxon>
        <taxon>Nematoda</taxon>
        <taxon>Chromadorea</taxon>
        <taxon>Rhabditida</taxon>
        <taxon>Rhabditina</taxon>
        <taxon>Rhabditomorpha</taxon>
        <taxon>Strongyloidea</taxon>
        <taxon>Metastrongylidae</taxon>
        <taxon>Parelaphostrongylus</taxon>
    </lineage>
</organism>
<evidence type="ECO:0000313" key="2">
    <source>
        <dbReference type="Proteomes" id="UP001196413"/>
    </source>
</evidence>
<name>A0AAD5M6A8_PARTN</name>
<reference evidence="1" key="1">
    <citation type="submission" date="2021-06" db="EMBL/GenBank/DDBJ databases">
        <title>Parelaphostrongylus tenuis whole genome reference sequence.</title>
        <authorList>
            <person name="Garwood T.J."/>
            <person name="Larsen P.A."/>
            <person name="Fountain-Jones N.M."/>
            <person name="Garbe J.R."/>
            <person name="Macchietto M.G."/>
            <person name="Kania S.A."/>
            <person name="Gerhold R.W."/>
            <person name="Richards J.E."/>
            <person name="Wolf T.M."/>
        </authorList>
    </citation>
    <scope>NUCLEOTIDE SEQUENCE</scope>
    <source>
        <strain evidence="1">MNPRO001-30</strain>
        <tissue evidence="1">Meninges</tissue>
    </source>
</reference>
<proteinExistence type="predicted"/>